<reference evidence="6 7" key="1">
    <citation type="journal article" date="2012" name="PLoS Pathog.">
        <title>Diverse lifestyles and strategies of plant pathogenesis encoded in the genomes of eighteen Dothideomycetes fungi.</title>
        <authorList>
            <person name="Ohm R.A."/>
            <person name="Feau N."/>
            <person name="Henrissat B."/>
            <person name="Schoch C.L."/>
            <person name="Horwitz B.A."/>
            <person name="Barry K.W."/>
            <person name="Condon B.J."/>
            <person name="Copeland A.C."/>
            <person name="Dhillon B."/>
            <person name="Glaser F."/>
            <person name="Hesse C.N."/>
            <person name="Kosti I."/>
            <person name="LaButti K."/>
            <person name="Lindquist E.A."/>
            <person name="Lucas S."/>
            <person name="Salamov A.A."/>
            <person name="Bradshaw R.E."/>
            <person name="Ciuffetti L."/>
            <person name="Hamelin R.C."/>
            <person name="Kema G.H.J."/>
            <person name="Lawrence C."/>
            <person name="Scott J.A."/>
            <person name="Spatafora J.W."/>
            <person name="Turgeon B.G."/>
            <person name="de Wit P.J.G.M."/>
            <person name="Zhong S."/>
            <person name="Goodwin S.B."/>
            <person name="Grigoriev I.V."/>
        </authorList>
    </citation>
    <scope>NUCLEOTIDE SEQUENCE [LARGE SCALE GENOMIC DNA]</scope>
    <source>
        <strain evidence="6 7">SO2202</strain>
    </source>
</reference>
<dbReference type="PROSITE" id="PS50234">
    <property type="entry name" value="VWFA"/>
    <property type="match status" value="1"/>
</dbReference>
<name>M3D0Q4_SPHMS</name>
<dbReference type="Pfam" id="PF13519">
    <property type="entry name" value="VWA_2"/>
    <property type="match status" value="1"/>
</dbReference>
<dbReference type="OrthoDB" id="10069349at2759"/>
<dbReference type="GO" id="GO:0003755">
    <property type="term" value="F:peptidyl-prolyl cis-trans isomerase activity"/>
    <property type="evidence" value="ECO:0007669"/>
    <property type="project" value="UniProtKB-KW"/>
</dbReference>
<evidence type="ECO:0000313" key="7">
    <source>
        <dbReference type="Proteomes" id="UP000016931"/>
    </source>
</evidence>
<dbReference type="STRING" id="692275.M3D0Q4"/>
<accession>M3D0Q4</accession>
<dbReference type="InterPro" id="IPR000608">
    <property type="entry name" value="UBC"/>
</dbReference>
<evidence type="ECO:0000256" key="2">
    <source>
        <dbReference type="ARBA" id="ARBA00023110"/>
    </source>
</evidence>
<protein>
    <recommendedName>
        <fullName evidence="1">peptidylprolyl isomerase</fullName>
        <ecNumber evidence="1">5.2.1.8</ecNumber>
    </recommendedName>
</protein>
<dbReference type="InterPro" id="IPR016135">
    <property type="entry name" value="UBQ-conjugating_enzyme/RWD"/>
</dbReference>
<organism evidence="6 7">
    <name type="scientific">Sphaerulina musiva (strain SO2202)</name>
    <name type="common">Poplar stem canker fungus</name>
    <name type="synonym">Septoria musiva</name>
    <dbReference type="NCBI Taxonomy" id="692275"/>
    <lineage>
        <taxon>Eukaryota</taxon>
        <taxon>Fungi</taxon>
        <taxon>Dikarya</taxon>
        <taxon>Ascomycota</taxon>
        <taxon>Pezizomycotina</taxon>
        <taxon>Dothideomycetes</taxon>
        <taxon>Dothideomycetidae</taxon>
        <taxon>Mycosphaerellales</taxon>
        <taxon>Mycosphaerellaceae</taxon>
        <taxon>Sphaerulina</taxon>
    </lineage>
</organism>
<evidence type="ECO:0000259" key="4">
    <source>
        <dbReference type="PROSITE" id="PS50234"/>
    </source>
</evidence>
<dbReference type="CDD" id="cd16655">
    <property type="entry name" value="RING-Ubox_WDSUB1-like"/>
    <property type="match status" value="1"/>
</dbReference>
<feature type="domain" description="UBC core" evidence="3">
    <location>
        <begin position="1130"/>
        <end position="1277"/>
    </location>
</feature>
<dbReference type="PANTHER" id="PTHR46573:SF1">
    <property type="entry name" value="WD REPEAT, SAM AND U-BOX DOMAIN-CONTAINING PROTEIN 1"/>
    <property type="match status" value="1"/>
</dbReference>
<feature type="non-terminal residue" evidence="6">
    <location>
        <position position="1289"/>
    </location>
</feature>
<dbReference type="SMART" id="SM00504">
    <property type="entry name" value="Ubox"/>
    <property type="match status" value="1"/>
</dbReference>
<dbReference type="GO" id="GO:0016567">
    <property type="term" value="P:protein ubiquitination"/>
    <property type="evidence" value="ECO:0007669"/>
    <property type="project" value="InterPro"/>
</dbReference>
<evidence type="ECO:0000256" key="1">
    <source>
        <dbReference type="ARBA" id="ARBA00013194"/>
    </source>
</evidence>
<feature type="domain" description="VWFA" evidence="4">
    <location>
        <begin position="871"/>
        <end position="1054"/>
    </location>
</feature>
<dbReference type="OMA" id="AHGRICH"/>
<dbReference type="PROSITE" id="PS50127">
    <property type="entry name" value="UBC_2"/>
    <property type="match status" value="1"/>
</dbReference>
<dbReference type="SMART" id="SM00327">
    <property type="entry name" value="VWA"/>
    <property type="match status" value="1"/>
</dbReference>
<evidence type="ECO:0000313" key="6">
    <source>
        <dbReference type="EMBL" id="EMF10063.1"/>
    </source>
</evidence>
<evidence type="ECO:0000259" key="5">
    <source>
        <dbReference type="PROSITE" id="PS51698"/>
    </source>
</evidence>
<dbReference type="HOGENOM" id="CLU_003600_0_0_1"/>
<keyword evidence="2" id="KW-0697">Rotamase</keyword>
<dbReference type="SUPFAM" id="SSF54495">
    <property type="entry name" value="UBC-like"/>
    <property type="match status" value="1"/>
</dbReference>
<dbReference type="SUPFAM" id="SSF53300">
    <property type="entry name" value="vWA-like"/>
    <property type="match status" value="1"/>
</dbReference>
<gene>
    <name evidence="6" type="ORF">SEPMUDRAFT_91093</name>
</gene>
<dbReference type="InterPro" id="IPR013083">
    <property type="entry name" value="Znf_RING/FYVE/PHD"/>
</dbReference>
<dbReference type="Pfam" id="PF00179">
    <property type="entry name" value="UQ_con"/>
    <property type="match status" value="1"/>
</dbReference>
<dbReference type="EC" id="5.2.1.8" evidence="1"/>
<evidence type="ECO:0000259" key="3">
    <source>
        <dbReference type="PROSITE" id="PS50127"/>
    </source>
</evidence>
<dbReference type="Proteomes" id="UP000016931">
    <property type="component" value="Unassembled WGS sequence"/>
</dbReference>
<dbReference type="PROSITE" id="PS51698">
    <property type="entry name" value="U_BOX"/>
    <property type="match status" value="1"/>
</dbReference>
<dbReference type="Gene3D" id="3.10.110.10">
    <property type="entry name" value="Ubiquitin Conjugating Enzyme"/>
    <property type="match status" value="1"/>
</dbReference>
<dbReference type="CDD" id="cd23833">
    <property type="entry name" value="UBCc_ApmR795-like"/>
    <property type="match status" value="1"/>
</dbReference>
<dbReference type="EMBL" id="KB456268">
    <property type="protein sequence ID" value="EMF10063.1"/>
    <property type="molecule type" value="Genomic_DNA"/>
</dbReference>
<dbReference type="PANTHER" id="PTHR46573">
    <property type="entry name" value="WD REPEAT, SAM AND U-BOX DOMAIN-CONTAINING PROTEIN 1"/>
    <property type="match status" value="1"/>
</dbReference>
<dbReference type="Pfam" id="PF04564">
    <property type="entry name" value="U-box"/>
    <property type="match status" value="1"/>
</dbReference>
<sequence>MSATLSDAGLTDLALDGIVDIFVVNRATTGSACNGIGQSVIFRARPHWEPTVPQNARGTAMFLSSLRVFASLVPSETTDARMKDAVLHVADLILRFPPCTRALHLLFDGKTLAPSESAAVAQAVYETLHGILMPIGIIGTDTDRVFEGARLLFGFILEKARTLKLSLSTVAEGDELPYLASFKTIDMKDFQTAEPVIDPVQTISGVLERSLFEAFNPGGVLCTSHLQPRLAEVDILPSTRRHTLLAGGVSGDVTIFDTRRLALDYRYPDTGDIEAGIDTNELSQLSHLAEVAARNQLSVHSPAQLASAVAPCLTFDRAAHLAVYTGQQACGTPGESNLVFQPMHGESTMNATVIEQLIAPILKLYESNGSIIFDSYGGAVLRRLQDPDELLFFCVDTSFSMQSSSDFKEVHEQSPISEEQFTPDAIVEVELYGIVSFDDMKDFLGSHEAFGDMLAIVSRGHDLDHQRGLASNVISLLRMLVGNELVAKHEQLQSDRENAGSYYARQAVAEADSSLRRTKTHWAGLKTHEEALQDFLIYRATTSSDVNADWQWNAGGDLPGAVPPTRLSSLPEAITNVPDAFMCPISRGLMEDAVKASDGFTYSRAAIEQWFAIRTSSPMTGLPLQDTNVTSNDDIASAVANWTKSTDLQETPQSPAKKKIRLAAPKRITVTFLSKDGKFKRDITPQTTIFGLYQIAFRGMRARFMVFQLALDNTTTLWPPNSSQANSKGIRNGEQITVRIADETTAHSASAGSAQDHALIKVYHEYKLLFSFWVPRQTSNTLETIIWKYWRHNLGVNGHQGVGDVEVWSDLTSSGDNRMTGYFHAHTDSLAHFLNISHCHGKLEDEPLCAEHGVEGFNAAVSSTAQPLVLKVMIGAPTSKSNRDREGSEMTRLDVLKQMFEAYINRAIAYGYKTHMGLVTFDSVATVKTSLTHVVENFRRSTAMMEATGDTSLWDALALCRDQLNESAKKYPGAKKRIIVISDGKDTKSMVNKPGPLAFDFRQDKTIVDSVNIGDENSRGLRTLSELTGGYRFKPTSLVNALSMVELEPFLSLTERPDTATILPTGAPSYRASFQHWFKAYKHSSRITPFGIDNYPPRREHTNLHDDFIELTAASSRPAIAPQDASRSHLRTARLMNEMKSMLVSSGQRMYDVYVSESDMSFWKVVMMGPEGSAYENGTFLLYLHAAENYPTFAPEVRFVTRIMHPNINAHGRICHALLGRDWTSDITMTALLDTVFGLLMQAELSDPINTTTTLDYHHDQIDFADEVRNHVTKHASRSRSQWKRELVD</sequence>
<keyword evidence="2" id="KW-0413">Isomerase</keyword>
<dbReference type="Gene3D" id="3.30.40.10">
    <property type="entry name" value="Zinc/RING finger domain, C3HC4 (zinc finger)"/>
    <property type="match status" value="1"/>
</dbReference>
<dbReference type="SMART" id="SM00212">
    <property type="entry name" value="UBCc"/>
    <property type="match status" value="1"/>
</dbReference>
<dbReference type="GO" id="GO:0004842">
    <property type="term" value="F:ubiquitin-protein transferase activity"/>
    <property type="evidence" value="ECO:0007669"/>
    <property type="project" value="InterPro"/>
</dbReference>
<dbReference type="Gene3D" id="3.40.50.410">
    <property type="entry name" value="von Willebrand factor, type A domain"/>
    <property type="match status" value="1"/>
</dbReference>
<dbReference type="RefSeq" id="XP_016758184.1">
    <property type="nucleotide sequence ID" value="XM_016910546.1"/>
</dbReference>
<feature type="domain" description="U-box" evidence="5">
    <location>
        <begin position="576"/>
        <end position="649"/>
    </location>
</feature>
<dbReference type="SUPFAM" id="SSF57850">
    <property type="entry name" value="RING/U-box"/>
    <property type="match status" value="1"/>
</dbReference>
<dbReference type="GeneID" id="27907683"/>
<dbReference type="InterPro" id="IPR002035">
    <property type="entry name" value="VWF_A"/>
</dbReference>
<dbReference type="eggNOG" id="KOG0417">
    <property type="taxonomic scope" value="Eukaryota"/>
</dbReference>
<proteinExistence type="predicted"/>
<keyword evidence="7" id="KW-1185">Reference proteome</keyword>
<dbReference type="InterPro" id="IPR036465">
    <property type="entry name" value="vWFA_dom_sf"/>
</dbReference>
<dbReference type="CDD" id="cd00198">
    <property type="entry name" value="vWFA"/>
    <property type="match status" value="1"/>
</dbReference>
<dbReference type="InterPro" id="IPR052085">
    <property type="entry name" value="WD-SAM-U-box"/>
</dbReference>
<dbReference type="InterPro" id="IPR003613">
    <property type="entry name" value="Ubox_domain"/>
</dbReference>